<dbReference type="InterPro" id="IPR029000">
    <property type="entry name" value="Cyclophilin-like_dom_sf"/>
</dbReference>
<feature type="region of interest" description="Disordered" evidence="7">
    <location>
        <begin position="275"/>
        <end position="306"/>
    </location>
</feature>
<evidence type="ECO:0000256" key="1">
    <source>
        <dbReference type="ARBA" id="ARBA00004123"/>
    </source>
</evidence>
<feature type="region of interest" description="Disordered" evidence="7">
    <location>
        <begin position="334"/>
        <end position="418"/>
    </location>
</feature>
<evidence type="ECO:0000259" key="8">
    <source>
        <dbReference type="PROSITE" id="PS50072"/>
    </source>
</evidence>
<dbReference type="InterPro" id="IPR002130">
    <property type="entry name" value="Cyclophilin-type_PPIase_dom"/>
</dbReference>
<dbReference type="InterPro" id="IPR044666">
    <property type="entry name" value="Cyclophilin_A-like"/>
</dbReference>
<organism evidence="9">
    <name type="scientific">Corethrella appendiculata</name>
    <dbReference type="NCBI Taxonomy" id="1370023"/>
    <lineage>
        <taxon>Eukaryota</taxon>
        <taxon>Metazoa</taxon>
        <taxon>Ecdysozoa</taxon>
        <taxon>Arthropoda</taxon>
        <taxon>Hexapoda</taxon>
        <taxon>Insecta</taxon>
        <taxon>Pterygota</taxon>
        <taxon>Neoptera</taxon>
        <taxon>Endopterygota</taxon>
        <taxon>Diptera</taxon>
        <taxon>Nematocera</taxon>
        <taxon>Culicoidea</taxon>
        <taxon>Chaoboridae</taxon>
        <taxon>Corethrella</taxon>
    </lineage>
</organism>
<dbReference type="Pfam" id="PF00160">
    <property type="entry name" value="Pro_isomerase"/>
    <property type="match status" value="1"/>
</dbReference>
<evidence type="ECO:0000256" key="2">
    <source>
        <dbReference type="ARBA" id="ARBA00007365"/>
    </source>
</evidence>
<dbReference type="GO" id="GO:0071013">
    <property type="term" value="C:catalytic step 2 spliceosome"/>
    <property type="evidence" value="ECO:0007669"/>
    <property type="project" value="TreeGrafter"/>
</dbReference>
<dbReference type="GO" id="GO:0006457">
    <property type="term" value="P:protein folding"/>
    <property type="evidence" value="ECO:0007669"/>
    <property type="project" value="InterPro"/>
</dbReference>
<accession>U5EY38</accession>
<dbReference type="PRINTS" id="PR00153">
    <property type="entry name" value="CSAPPISMRASE"/>
</dbReference>
<keyword evidence="3" id="KW-0539">Nucleus</keyword>
<comment type="subcellular location">
    <subcellularLocation>
        <location evidence="1">Nucleus</location>
    </subcellularLocation>
</comment>
<dbReference type="PANTHER" id="PTHR45625">
    <property type="entry name" value="PEPTIDYL-PROLYL CIS-TRANS ISOMERASE-RELATED"/>
    <property type="match status" value="1"/>
</dbReference>
<evidence type="ECO:0000256" key="4">
    <source>
        <dbReference type="ARBA" id="ARBA00040027"/>
    </source>
</evidence>
<evidence type="ECO:0000256" key="7">
    <source>
        <dbReference type="SAM" id="MobiDB-lite"/>
    </source>
</evidence>
<dbReference type="Gene3D" id="2.40.100.10">
    <property type="entry name" value="Cyclophilin-like"/>
    <property type="match status" value="1"/>
</dbReference>
<dbReference type="PROSITE" id="PS50072">
    <property type="entry name" value="CSA_PPIASE_2"/>
    <property type="match status" value="1"/>
</dbReference>
<proteinExistence type="evidence at transcript level"/>
<feature type="domain" description="PPIase cyclophilin-type" evidence="8">
    <location>
        <begin position="19"/>
        <end position="166"/>
    </location>
</feature>
<dbReference type="GO" id="GO:0003755">
    <property type="term" value="F:peptidyl-prolyl cis-trans isomerase activity"/>
    <property type="evidence" value="ECO:0007669"/>
    <property type="project" value="InterPro"/>
</dbReference>
<dbReference type="PROSITE" id="PS00170">
    <property type="entry name" value="CSA_PPIASE_1"/>
    <property type="match status" value="1"/>
</dbReference>
<dbReference type="PANTHER" id="PTHR45625:SF6">
    <property type="entry name" value="SPLICEOSOME-ASSOCIATED PROTEIN CWC27 HOMOLOG"/>
    <property type="match status" value="1"/>
</dbReference>
<evidence type="ECO:0000256" key="6">
    <source>
        <dbReference type="ARBA" id="ARBA00046368"/>
    </source>
</evidence>
<evidence type="ECO:0000313" key="9">
    <source>
        <dbReference type="EMBL" id="JAB59320.1"/>
    </source>
</evidence>
<dbReference type="CDD" id="cd22288">
    <property type="entry name" value="CWC27_CTD"/>
    <property type="match status" value="1"/>
</dbReference>
<feature type="compositionally biased region" description="Basic and acidic residues" evidence="7">
    <location>
        <begin position="435"/>
        <end position="447"/>
    </location>
</feature>
<name>U5EY38_9DIPT</name>
<evidence type="ECO:0000256" key="3">
    <source>
        <dbReference type="ARBA" id="ARBA00023242"/>
    </source>
</evidence>
<protein>
    <recommendedName>
        <fullName evidence="4">Spliceosome-associated protein CWC27 homolog</fullName>
    </recommendedName>
    <alternativeName>
        <fullName evidence="5">Probable inactive peptidyl-prolyl cis-trans isomerase CWC27 homolog</fullName>
    </alternativeName>
</protein>
<sequence>MSNIYIQEPPTSGKVVLKTSVGDIDIELFTKEAPLACRNFIQLCLENYYNNTVFHRLVRDFIVQGGDPNGDGSGGESIFGKPFKDEFHSRLRFVRRGLVAMANSGKNDNGSQFFFTLAATPELQNKHTIFGKVTGETVFNMTKLADGEVDEYEKPIYCHKIIKTNVLINPFTDIIPRQNYKQEEPKHKKEKHSKKEKGVKNFGLLSFGEEANEDEEESLMNKKFTGMKSTHDVLTDPKLSKESYAAEKLQNQEDEEFLEEKAKDEEEILKTTEMIRNKLKSRKTPAEVCQEQNEKSDSDSDNSDYDLHADAKKMKLEKVKKIREEIVKLKTDYKNEQKVKEKSEAVEKSKKETAKETMKDYFSEHEKYLSKNQNLPKKGASREMHTLELLSKFKSKLQSAKEKPTVNDEESEDDNSWLSHNLRFEDNSAVLARDASTKSDEWYDVYHPRNPLNKRKRENVGKKDSKK</sequence>
<comment type="similarity">
    <text evidence="2">Belongs to the cyclophilin-type PPIase family.</text>
</comment>
<feature type="compositionally biased region" description="Basic and acidic residues" evidence="7">
    <location>
        <begin position="334"/>
        <end position="369"/>
    </location>
</feature>
<dbReference type="EMBL" id="GANO01000551">
    <property type="protein sequence ID" value="JAB59320.1"/>
    <property type="molecule type" value="mRNA"/>
</dbReference>
<dbReference type="CDD" id="cd01925">
    <property type="entry name" value="cyclophilin_CeCYP16-like"/>
    <property type="match status" value="1"/>
</dbReference>
<dbReference type="FunFam" id="2.40.100.10:FF:000007">
    <property type="entry name" value="Peptidyl-prolyl cis-trans isomerase CWC27 homolog"/>
    <property type="match status" value="1"/>
</dbReference>
<reference evidence="9" key="1">
    <citation type="journal article" date="2014" name="Insect Biochem. Mol. Biol.">
        <title>An insight into the sialome of the frog biting fly, Corethrella appendiculata.</title>
        <authorList>
            <person name="Ribeiro J.M.C."/>
            <person name="Chagas A.C."/>
            <person name="Pham V.M."/>
            <person name="Lounibos L.P."/>
            <person name="Calvo E."/>
        </authorList>
    </citation>
    <scope>NUCLEOTIDE SEQUENCE</scope>
    <source>
        <tissue evidence="9">Salivary glands</tissue>
    </source>
</reference>
<feature type="compositionally biased region" description="Basic and acidic residues" evidence="7">
    <location>
        <begin position="458"/>
        <end position="467"/>
    </location>
</feature>
<keyword evidence="9" id="KW-0413">Isomerase</keyword>
<feature type="region of interest" description="Disordered" evidence="7">
    <location>
        <begin position="435"/>
        <end position="467"/>
    </location>
</feature>
<evidence type="ECO:0000256" key="5">
    <source>
        <dbReference type="ARBA" id="ARBA00042090"/>
    </source>
</evidence>
<comment type="subunit">
    <text evidence="6">Part of the activated spliceosome B/catalytic step 1 spliceosome, one of the forms of the spliceosome which has a well-formed active site but still cannot catalyze the branching reaction and is composed at least of 52 proteins, the U2, U5 and U6 snRNAs and the pre-mRNA. Recruited during early steps of activated spliceosome B maturation, it is probably one of the first proteins released from this complex as he matures to the spliceosome C complex. Component of the minor spliceosome, which splices U12-type introns.</text>
</comment>
<dbReference type="AlphaFoldDB" id="U5EY38"/>
<dbReference type="InterPro" id="IPR020892">
    <property type="entry name" value="Cyclophilin-type_PPIase_CS"/>
</dbReference>
<dbReference type="SUPFAM" id="SSF50891">
    <property type="entry name" value="Cyclophilin-like"/>
    <property type="match status" value="1"/>
</dbReference>